<dbReference type="EMBL" id="QCYK01000002">
    <property type="protein sequence ID" value="PUZ25770.1"/>
    <property type="molecule type" value="Genomic_DNA"/>
</dbReference>
<protein>
    <submittedName>
        <fullName evidence="2">Uncharacterized protein</fullName>
    </submittedName>
</protein>
<evidence type="ECO:0000256" key="1">
    <source>
        <dbReference type="SAM" id="SignalP"/>
    </source>
</evidence>
<dbReference type="Pfam" id="PF02635">
    <property type="entry name" value="DsrE"/>
    <property type="match status" value="1"/>
</dbReference>
<keyword evidence="1" id="KW-0732">Signal</keyword>
<dbReference type="AlphaFoldDB" id="A0A2T7BHL6"/>
<dbReference type="RefSeq" id="WP_108687609.1">
    <property type="nucleotide sequence ID" value="NZ_QCYK01000002.1"/>
</dbReference>
<dbReference type="PANTHER" id="PTHR37691:SF1">
    <property type="entry name" value="BLR3518 PROTEIN"/>
    <property type="match status" value="1"/>
</dbReference>
<feature type="chain" id="PRO_5015605610" evidence="1">
    <location>
        <begin position="21"/>
        <end position="155"/>
    </location>
</feature>
<gene>
    <name evidence="2" type="ORF">DCC81_16040</name>
</gene>
<sequence length="155" mass="16939">MKQLAIQLACCLLLATAAHAQADTGKLAANKAFTGARATQKHYNAIYQLDSNDPKTIVKAFRNIQNALSDPRLQGKVTIELVTFAAGTDVVLKDGPYEKDLQDLIEKGVIVAQCANSLRERKIPQDKVFDFIAIVPSGNGELILRQAEHWAIVKP</sequence>
<reference evidence="2 3" key="1">
    <citation type="submission" date="2018-04" db="EMBL/GenBank/DDBJ databases">
        <title>Chitinophaga fuyangensis sp. nov., isolated from soil in a chemical factory.</title>
        <authorList>
            <person name="Chen K."/>
        </authorList>
    </citation>
    <scope>NUCLEOTIDE SEQUENCE [LARGE SCALE GENOMIC DNA]</scope>
    <source>
        <strain evidence="2 3">LY-1</strain>
    </source>
</reference>
<keyword evidence="3" id="KW-1185">Reference proteome</keyword>
<feature type="signal peptide" evidence="1">
    <location>
        <begin position="1"/>
        <end position="20"/>
    </location>
</feature>
<organism evidence="2 3">
    <name type="scientific">Chitinophaga parva</name>
    <dbReference type="NCBI Taxonomy" id="2169414"/>
    <lineage>
        <taxon>Bacteria</taxon>
        <taxon>Pseudomonadati</taxon>
        <taxon>Bacteroidota</taxon>
        <taxon>Chitinophagia</taxon>
        <taxon>Chitinophagales</taxon>
        <taxon>Chitinophagaceae</taxon>
        <taxon>Chitinophaga</taxon>
    </lineage>
</organism>
<dbReference type="Gene3D" id="3.40.1260.10">
    <property type="entry name" value="DsrEFH-like"/>
    <property type="match status" value="1"/>
</dbReference>
<dbReference type="SUPFAM" id="SSF75169">
    <property type="entry name" value="DsrEFH-like"/>
    <property type="match status" value="1"/>
</dbReference>
<dbReference type="OrthoDB" id="678766at2"/>
<comment type="caution">
    <text evidence="2">The sequence shown here is derived from an EMBL/GenBank/DDBJ whole genome shotgun (WGS) entry which is preliminary data.</text>
</comment>
<accession>A0A2T7BHL6</accession>
<dbReference type="InterPro" id="IPR003787">
    <property type="entry name" value="Sulphur_relay_DsrE/F-like"/>
</dbReference>
<dbReference type="PANTHER" id="PTHR37691">
    <property type="entry name" value="BLR3518 PROTEIN"/>
    <property type="match status" value="1"/>
</dbReference>
<evidence type="ECO:0000313" key="2">
    <source>
        <dbReference type="EMBL" id="PUZ25770.1"/>
    </source>
</evidence>
<dbReference type="Proteomes" id="UP000244450">
    <property type="component" value="Unassembled WGS sequence"/>
</dbReference>
<proteinExistence type="predicted"/>
<name>A0A2T7BHL6_9BACT</name>
<dbReference type="InterPro" id="IPR027396">
    <property type="entry name" value="DsrEFH-like"/>
</dbReference>
<evidence type="ECO:0000313" key="3">
    <source>
        <dbReference type="Proteomes" id="UP000244450"/>
    </source>
</evidence>